<dbReference type="Gene3D" id="1.10.246.140">
    <property type="match status" value="1"/>
</dbReference>
<evidence type="ECO:0000313" key="2">
    <source>
        <dbReference type="Proteomes" id="UP001418222"/>
    </source>
</evidence>
<evidence type="ECO:0000313" key="1">
    <source>
        <dbReference type="EMBL" id="KAK8937168.1"/>
    </source>
</evidence>
<gene>
    <name evidence="1" type="ORF">KSP39_PZI012457</name>
</gene>
<dbReference type="Proteomes" id="UP001418222">
    <property type="component" value="Unassembled WGS sequence"/>
</dbReference>
<sequence>MELLRERLIECGWRDETKALCRCGKFLSNQLFLLLGILCFLSIREIVSSCCNICVRCTEILNYFITLFYPRKSNPRFLLLHGIVTTDTMVLLLQLFSL</sequence>
<accession>A0AAP0G526</accession>
<comment type="caution">
    <text evidence="1">The sequence shown here is derived from an EMBL/GenBank/DDBJ whole genome shotgun (WGS) entry which is preliminary data.</text>
</comment>
<keyword evidence="2" id="KW-1185">Reference proteome</keyword>
<name>A0AAP0G526_9ASPA</name>
<organism evidence="1 2">
    <name type="scientific">Platanthera zijinensis</name>
    <dbReference type="NCBI Taxonomy" id="2320716"/>
    <lineage>
        <taxon>Eukaryota</taxon>
        <taxon>Viridiplantae</taxon>
        <taxon>Streptophyta</taxon>
        <taxon>Embryophyta</taxon>
        <taxon>Tracheophyta</taxon>
        <taxon>Spermatophyta</taxon>
        <taxon>Magnoliopsida</taxon>
        <taxon>Liliopsida</taxon>
        <taxon>Asparagales</taxon>
        <taxon>Orchidaceae</taxon>
        <taxon>Orchidoideae</taxon>
        <taxon>Orchideae</taxon>
        <taxon>Orchidinae</taxon>
        <taxon>Platanthera</taxon>
    </lineage>
</organism>
<proteinExistence type="predicted"/>
<reference evidence="1 2" key="1">
    <citation type="journal article" date="2022" name="Nat. Plants">
        <title>Genomes of leafy and leafless Platanthera orchids illuminate the evolution of mycoheterotrophy.</title>
        <authorList>
            <person name="Li M.H."/>
            <person name="Liu K.W."/>
            <person name="Li Z."/>
            <person name="Lu H.C."/>
            <person name="Ye Q.L."/>
            <person name="Zhang D."/>
            <person name="Wang J.Y."/>
            <person name="Li Y.F."/>
            <person name="Zhong Z.M."/>
            <person name="Liu X."/>
            <person name="Yu X."/>
            <person name="Liu D.K."/>
            <person name="Tu X.D."/>
            <person name="Liu B."/>
            <person name="Hao Y."/>
            <person name="Liao X.Y."/>
            <person name="Jiang Y.T."/>
            <person name="Sun W.H."/>
            <person name="Chen J."/>
            <person name="Chen Y.Q."/>
            <person name="Ai Y."/>
            <person name="Zhai J.W."/>
            <person name="Wu S.S."/>
            <person name="Zhou Z."/>
            <person name="Hsiao Y.Y."/>
            <person name="Wu W.L."/>
            <person name="Chen Y.Y."/>
            <person name="Lin Y.F."/>
            <person name="Hsu J.L."/>
            <person name="Li C.Y."/>
            <person name="Wang Z.W."/>
            <person name="Zhao X."/>
            <person name="Zhong W.Y."/>
            <person name="Ma X.K."/>
            <person name="Ma L."/>
            <person name="Huang J."/>
            <person name="Chen G.Z."/>
            <person name="Huang M.Z."/>
            <person name="Huang L."/>
            <person name="Peng D.H."/>
            <person name="Luo Y.B."/>
            <person name="Zou S.Q."/>
            <person name="Chen S.P."/>
            <person name="Lan S."/>
            <person name="Tsai W.C."/>
            <person name="Van de Peer Y."/>
            <person name="Liu Z.J."/>
        </authorList>
    </citation>
    <scope>NUCLEOTIDE SEQUENCE [LARGE SCALE GENOMIC DNA]</scope>
    <source>
        <strain evidence="1">Lor287</strain>
    </source>
</reference>
<protein>
    <submittedName>
        <fullName evidence="1">Uncharacterized protein</fullName>
    </submittedName>
</protein>
<dbReference type="AlphaFoldDB" id="A0AAP0G526"/>
<dbReference type="InterPro" id="IPR038212">
    <property type="entry name" value="TF_EnY2_sf"/>
</dbReference>
<dbReference type="EMBL" id="JBBWWQ010000010">
    <property type="protein sequence ID" value="KAK8937168.1"/>
    <property type="molecule type" value="Genomic_DNA"/>
</dbReference>